<sequence>MSVSTIPDRSQSGFRFKENWSLYVDKLFQNVEDDSASLSRLSVCNETEVLAIVKGSQVVVTWLKSIQQSTNELTEYKRLKFSKVVKNFGFAKKGNILFVHLQQEVKLTLYSIAALFQNNTEPVQVISVSSVPCKIWTVEEEEHLYCSDYSQIERIHWPSSKHQILFRLPQQVQELMFSPEGRRVASITKDAKFQLWDDKGKELDQRILPLELPLPTLELFWNHPTILLIMVHRMDGMLLICCSIDAETHIQQVNIYSSPFIEAPCSMSNGMSPFGMIQVIEEWQLFILGVSYSTDIQVIYKEKEQIYLLMLEEGEEISCPVDEHGGDTYPVAFALDWTNTMPVPSKISSDTKLCAMPRLVLLLNNDMLKYYSVINDHCTQPCTRIRPSIAPIVVGLSSSQKEKSLSESPSESQLSSHQRNSFTTVDMDSMCDNLTKKMQRLFHEITKKQDNLDVSLPQEIMDRRMLRIDARYQDCKVQCRKLLQQCDRLHKEWIEQIIGELEECEKMRLEEEQILYNAENQSETFLQDWIHPQWKEIEQQVQEKKRQIEHSIDFIQEFLEKTYRDRKAAHHIGDTSVISQRKKIFQSLYIQRQRLETLFKRFQEVERTYLDRIQSSDTTSSSPSYSQNRTHFPVLLAENWIDTNTLMDTESLKKSSQLIYEMAMNNGRNEIRPQQKPLHFPKLKQISGTNNKEKTLIMNQDQMSIASLSFHSVNNSNEQSFSQLQSSSLLANDSSAFSFSLKTSMEQQKEKMPSNRISLNDTPRQAPLDEHEQQPETTKIGYHLDAFKENPKEYVRSKSSSFQHVTNANSHLYQEKEVQQSHPSSELSLVKPDDALHKSSTSIQSMDSHSNEGPTAPLDGKSKDTKNEDTLTTPPMKSSNDQQHEEVTQLTIKTLESTEADNSNMATTDHSVMRDFESMEFSNEKQSESRTNPNSQKGALQMQNNPFGRGFPQVGTVAGPWSGFGSLASTDSTFSSPSSLTTVVNSSQQNVASNTGFSSGFGSPVSHPPMNSPLGTNVNTSSSGYQFGSPSPFLSPVAGAFGISNVTPPTNRAAFGFGMSSSDGSNPFASLAQRTATSPVLSSNIFGSVPNPSTSPGTNAAFTWSQSTSTATSLPPSFSQMRK</sequence>
<reference evidence="4" key="1">
    <citation type="journal article" date="2013" name="Science">
        <title>Gene transfer from bacteria and archaea facilitated evolution of an extremophilic eukaryote.</title>
        <authorList>
            <person name="Schonknecht G."/>
            <person name="Chen W.H."/>
            <person name="Ternes C.M."/>
            <person name="Barbier G.G."/>
            <person name="Shrestha R.P."/>
            <person name="Stanke M."/>
            <person name="Brautigam A."/>
            <person name="Baker B.J."/>
            <person name="Banfield J.F."/>
            <person name="Garavito R.M."/>
            <person name="Carr K."/>
            <person name="Wilkerson C."/>
            <person name="Rensing S.A."/>
            <person name="Gagneul D."/>
            <person name="Dickenson N.E."/>
            <person name="Oesterhelt C."/>
            <person name="Lercher M.J."/>
            <person name="Weber A.P."/>
        </authorList>
    </citation>
    <scope>NUCLEOTIDE SEQUENCE [LARGE SCALE GENOMIC DNA]</scope>
    <source>
        <strain evidence="4">074W</strain>
    </source>
</reference>
<accession>M2WYJ3</accession>
<name>M2WYJ3_GALSU</name>
<organism evidence="3 4">
    <name type="scientific">Galdieria sulphuraria</name>
    <name type="common">Red alga</name>
    <dbReference type="NCBI Taxonomy" id="130081"/>
    <lineage>
        <taxon>Eukaryota</taxon>
        <taxon>Rhodophyta</taxon>
        <taxon>Bangiophyceae</taxon>
        <taxon>Galdieriales</taxon>
        <taxon>Galdieriaceae</taxon>
        <taxon>Galdieria</taxon>
    </lineage>
</organism>
<feature type="compositionally biased region" description="Basic and acidic residues" evidence="2">
    <location>
        <begin position="860"/>
        <end position="869"/>
    </location>
</feature>
<dbReference type="SUPFAM" id="SSF117289">
    <property type="entry name" value="Nucleoporin domain"/>
    <property type="match status" value="1"/>
</dbReference>
<dbReference type="STRING" id="130081.M2WYJ3"/>
<feature type="compositionally biased region" description="Low complexity" evidence="2">
    <location>
        <begin position="406"/>
        <end position="416"/>
    </location>
</feature>
<feature type="region of interest" description="Disordered" evidence="2">
    <location>
        <begin position="919"/>
        <end position="939"/>
    </location>
</feature>
<feature type="region of interest" description="Disordered" evidence="2">
    <location>
        <begin position="1087"/>
        <end position="1123"/>
    </location>
</feature>
<feature type="compositionally biased region" description="Polar residues" evidence="2">
    <location>
        <begin position="870"/>
        <end position="881"/>
    </location>
</feature>
<feature type="region of interest" description="Disordered" evidence="2">
    <location>
        <begin position="400"/>
        <end position="420"/>
    </location>
</feature>
<dbReference type="Gramene" id="EME29130">
    <property type="protein sequence ID" value="EME29130"/>
    <property type="gene ID" value="Gasu_35190"/>
</dbReference>
<dbReference type="OrthoDB" id="248320at2759"/>
<dbReference type="EMBL" id="KB454512">
    <property type="protein sequence ID" value="EME29130.1"/>
    <property type="molecule type" value="Genomic_DNA"/>
</dbReference>
<dbReference type="RefSeq" id="XP_005705650.1">
    <property type="nucleotide sequence ID" value="XM_005705593.1"/>
</dbReference>
<keyword evidence="4" id="KW-1185">Reference proteome</keyword>
<protein>
    <submittedName>
        <fullName evidence="3">Uncharacterized protein</fullName>
    </submittedName>
</protein>
<dbReference type="InterPro" id="IPR015943">
    <property type="entry name" value="WD40/YVTN_repeat-like_dom_sf"/>
</dbReference>
<proteinExistence type="predicted"/>
<feature type="compositionally biased region" description="Polar residues" evidence="2">
    <location>
        <begin position="838"/>
        <end position="853"/>
    </location>
</feature>
<keyword evidence="1" id="KW-0175">Coiled coil</keyword>
<evidence type="ECO:0000256" key="1">
    <source>
        <dbReference type="SAM" id="Coils"/>
    </source>
</evidence>
<feature type="region of interest" description="Disordered" evidence="2">
    <location>
        <begin position="838"/>
        <end position="887"/>
    </location>
</feature>
<feature type="coiled-coil region" evidence="1">
    <location>
        <begin position="431"/>
        <end position="521"/>
    </location>
</feature>
<evidence type="ECO:0000313" key="3">
    <source>
        <dbReference type="EMBL" id="EME29130.1"/>
    </source>
</evidence>
<feature type="region of interest" description="Disordered" evidence="2">
    <location>
        <begin position="743"/>
        <end position="777"/>
    </location>
</feature>
<dbReference type="KEGG" id="gsl:Gasu_35190"/>
<evidence type="ECO:0000256" key="2">
    <source>
        <dbReference type="SAM" id="MobiDB-lite"/>
    </source>
</evidence>
<gene>
    <name evidence="3" type="ORF">Gasu_35190</name>
</gene>
<feature type="compositionally biased region" description="Basic and acidic residues" evidence="2">
    <location>
        <begin position="919"/>
        <end position="928"/>
    </location>
</feature>
<evidence type="ECO:0000313" key="4">
    <source>
        <dbReference type="Proteomes" id="UP000030680"/>
    </source>
</evidence>
<dbReference type="AlphaFoldDB" id="M2WYJ3"/>
<dbReference type="Gene3D" id="2.130.10.10">
    <property type="entry name" value="YVTN repeat-like/Quinoprotein amine dehydrogenase"/>
    <property type="match status" value="1"/>
</dbReference>
<feature type="compositionally biased region" description="Polar residues" evidence="2">
    <location>
        <begin position="929"/>
        <end position="939"/>
    </location>
</feature>
<dbReference type="GeneID" id="17087952"/>
<dbReference type="Proteomes" id="UP000030680">
    <property type="component" value="Unassembled WGS sequence"/>
</dbReference>